<evidence type="ECO:0000313" key="5">
    <source>
        <dbReference type="Proteomes" id="UP000663870"/>
    </source>
</evidence>
<feature type="compositionally biased region" description="Low complexity" evidence="1">
    <location>
        <begin position="25"/>
        <end position="39"/>
    </location>
</feature>
<evidence type="ECO:0000313" key="2">
    <source>
        <dbReference type="EMBL" id="CAF1246380.1"/>
    </source>
</evidence>
<dbReference type="AlphaFoldDB" id="A0A814ZQA3"/>
<dbReference type="EMBL" id="CAJNOH010001744">
    <property type="protein sequence ID" value="CAF1246380.1"/>
    <property type="molecule type" value="Genomic_DNA"/>
</dbReference>
<sequence>MGNKRNTKRSYRRRKLVKNLRSKSKSSISTAPSPLSPTTNKHFSPQIPGSKRYDINVRAQLAGHLTVIQSFTRESMSTAIREATDADKSNDITVTGDGT</sequence>
<name>A0A814ZQA3_9BILA</name>
<dbReference type="Proteomes" id="UP000663870">
    <property type="component" value="Unassembled WGS sequence"/>
</dbReference>
<keyword evidence="5" id="KW-1185">Reference proteome</keyword>
<evidence type="ECO:0000256" key="1">
    <source>
        <dbReference type="SAM" id="MobiDB-lite"/>
    </source>
</evidence>
<gene>
    <name evidence="3" type="ORF">JXQ802_LOCUS42026</name>
    <name evidence="2" type="ORF">PYM288_LOCUS27145</name>
</gene>
<feature type="region of interest" description="Disordered" evidence="1">
    <location>
        <begin position="1"/>
        <end position="50"/>
    </location>
</feature>
<organism evidence="2 4">
    <name type="scientific">Rotaria sordida</name>
    <dbReference type="NCBI Taxonomy" id="392033"/>
    <lineage>
        <taxon>Eukaryota</taxon>
        <taxon>Metazoa</taxon>
        <taxon>Spiralia</taxon>
        <taxon>Gnathifera</taxon>
        <taxon>Rotifera</taxon>
        <taxon>Eurotatoria</taxon>
        <taxon>Bdelloidea</taxon>
        <taxon>Philodinida</taxon>
        <taxon>Philodinidae</taxon>
        <taxon>Rotaria</taxon>
    </lineage>
</organism>
<dbReference type="EMBL" id="CAJNOL010002774">
    <property type="protein sequence ID" value="CAF1528061.1"/>
    <property type="molecule type" value="Genomic_DNA"/>
</dbReference>
<reference evidence="2" key="1">
    <citation type="submission" date="2021-02" db="EMBL/GenBank/DDBJ databases">
        <authorList>
            <person name="Nowell W R."/>
        </authorList>
    </citation>
    <scope>NUCLEOTIDE SEQUENCE</scope>
</reference>
<dbReference type="Proteomes" id="UP000663854">
    <property type="component" value="Unassembled WGS sequence"/>
</dbReference>
<evidence type="ECO:0000313" key="4">
    <source>
        <dbReference type="Proteomes" id="UP000663854"/>
    </source>
</evidence>
<proteinExistence type="predicted"/>
<feature type="compositionally biased region" description="Basic residues" evidence="1">
    <location>
        <begin position="1"/>
        <end position="24"/>
    </location>
</feature>
<accession>A0A814ZQA3</accession>
<evidence type="ECO:0000313" key="3">
    <source>
        <dbReference type="EMBL" id="CAF1528061.1"/>
    </source>
</evidence>
<protein>
    <submittedName>
        <fullName evidence="2">Uncharacterized protein</fullName>
    </submittedName>
</protein>
<comment type="caution">
    <text evidence="2">The sequence shown here is derived from an EMBL/GenBank/DDBJ whole genome shotgun (WGS) entry which is preliminary data.</text>
</comment>